<protein>
    <submittedName>
        <fullName evidence="2">Uncharacterized protein</fullName>
    </submittedName>
</protein>
<evidence type="ECO:0000256" key="1">
    <source>
        <dbReference type="SAM" id="MobiDB-lite"/>
    </source>
</evidence>
<accession>A0A7U3QW61</accession>
<keyword evidence="2" id="KW-0614">Plasmid</keyword>
<feature type="compositionally biased region" description="Gly residues" evidence="1">
    <location>
        <begin position="133"/>
        <end position="143"/>
    </location>
</feature>
<reference evidence="2 3" key="1">
    <citation type="journal article" date="2020" name="Sci. Rep.">
        <title>beta-carboline chemical signals induce reveromycin production through a LuxR family regulator in Streptomyces sp. SN-593.</title>
        <authorList>
            <person name="Panthee S."/>
            <person name="Kito N."/>
            <person name="Hayashi T."/>
            <person name="Shimizu T."/>
            <person name="Ishikawa J."/>
            <person name="Hamamoto H."/>
            <person name="Osada H."/>
            <person name="Takahashi S."/>
        </authorList>
    </citation>
    <scope>NUCLEOTIDE SEQUENCE [LARGE SCALE GENOMIC DNA]</scope>
    <source>
        <strain evidence="2 3">SN-593</strain>
        <plasmid evidence="2 3">pRVR2</plasmid>
    </source>
</reference>
<feature type="region of interest" description="Disordered" evidence="1">
    <location>
        <begin position="336"/>
        <end position="360"/>
    </location>
</feature>
<geneLocation type="plasmid" evidence="2 3">
    <name>pRVR2</name>
</geneLocation>
<keyword evidence="3" id="KW-1185">Reference proteome</keyword>
<dbReference type="Proteomes" id="UP000595703">
    <property type="component" value="Plasmid pRVR2"/>
</dbReference>
<dbReference type="EMBL" id="AP018367">
    <property type="protein sequence ID" value="BBG20787.1"/>
    <property type="molecule type" value="Genomic_DNA"/>
</dbReference>
<proteinExistence type="predicted"/>
<sequence>MIHAGRREHVITSAELAAAEGYTIGSWRTKKLARVPGRPGPISHPTARTLLWDAEQQLAYRTGAAVPALDMAAHPDDLLDRNEAAALVGVDPDSWDRYMHPSSPETEKPITVHGVDHWPRHAIERWQANRPGQGHGGRPGGAGDWLPRDEIQGAVADLLDRQPTLPTTAVSQHLGISYGAARRAVSQHLGQRLADLLGDQPDISDTDAARALSIVGDDATAQQHALAAGTLRRLRPYAHALHRLAAAVPYVREVAAHLNNVGITVNRGPEFSVRSQSVTAVLLLGDNAAAPALVWNEHYGWRTAAGRRHPHAGTGEPPTGKGIQYLTASTNPTAGDLAAALLDKRHDTKRPRPIKKNTSR</sequence>
<feature type="compositionally biased region" description="Basic residues" evidence="1">
    <location>
        <begin position="347"/>
        <end position="360"/>
    </location>
</feature>
<evidence type="ECO:0000313" key="2">
    <source>
        <dbReference type="EMBL" id="BBG20787.1"/>
    </source>
</evidence>
<organism evidence="2 3">
    <name type="scientific">Actinacidiphila reveromycinica</name>
    <dbReference type="NCBI Taxonomy" id="659352"/>
    <lineage>
        <taxon>Bacteria</taxon>
        <taxon>Bacillati</taxon>
        <taxon>Actinomycetota</taxon>
        <taxon>Actinomycetes</taxon>
        <taxon>Kitasatosporales</taxon>
        <taxon>Streptomycetaceae</taxon>
        <taxon>Actinacidiphila</taxon>
    </lineage>
</organism>
<gene>
    <name evidence="2" type="ORF">RVR_P247</name>
</gene>
<dbReference type="KEGG" id="arev:RVR_P247"/>
<dbReference type="AlphaFoldDB" id="A0A7U3QW61"/>
<feature type="region of interest" description="Disordered" evidence="1">
    <location>
        <begin position="128"/>
        <end position="147"/>
    </location>
</feature>
<evidence type="ECO:0000313" key="3">
    <source>
        <dbReference type="Proteomes" id="UP000595703"/>
    </source>
</evidence>
<name>A0A7U3QW61_9ACTN</name>